<evidence type="ECO:0000313" key="2">
    <source>
        <dbReference type="EMBL" id="CRG82956.1"/>
    </source>
</evidence>
<gene>
    <name evidence="2" type="ORF">PISL3812_00303</name>
</gene>
<dbReference type="GO" id="GO:0016279">
    <property type="term" value="F:protein-lysine N-methyltransferase activity"/>
    <property type="evidence" value="ECO:0007669"/>
    <property type="project" value="InterPro"/>
</dbReference>
<dbReference type="InterPro" id="IPR050600">
    <property type="entry name" value="SETD3_SETD6_MTase"/>
</dbReference>
<evidence type="ECO:0000313" key="3">
    <source>
        <dbReference type="Proteomes" id="UP000054383"/>
    </source>
</evidence>
<dbReference type="AlphaFoldDB" id="A0A0U1LKN1"/>
<dbReference type="PANTHER" id="PTHR13271">
    <property type="entry name" value="UNCHARACTERIZED PUTATIVE METHYLTRANSFERASE"/>
    <property type="match status" value="1"/>
</dbReference>
<dbReference type="InterPro" id="IPR044429">
    <property type="entry name" value="SETD4_SET"/>
</dbReference>
<protein>
    <submittedName>
        <fullName evidence="2">SET domain-containing protein 4</fullName>
    </submittedName>
</protein>
<name>A0A0U1LKN1_TALIS</name>
<dbReference type="OrthoDB" id="341421at2759"/>
<dbReference type="SMART" id="SM00317">
    <property type="entry name" value="SET"/>
    <property type="match status" value="1"/>
</dbReference>
<dbReference type="Proteomes" id="UP000054383">
    <property type="component" value="Unassembled WGS sequence"/>
</dbReference>
<dbReference type="STRING" id="28573.A0A0U1LKN1"/>
<evidence type="ECO:0000259" key="1">
    <source>
        <dbReference type="PROSITE" id="PS50280"/>
    </source>
</evidence>
<reference evidence="2 3" key="1">
    <citation type="submission" date="2015-04" db="EMBL/GenBank/DDBJ databases">
        <authorList>
            <person name="Syromyatnikov M.Y."/>
            <person name="Popov V.N."/>
        </authorList>
    </citation>
    <scope>NUCLEOTIDE SEQUENCE [LARGE SCALE GENOMIC DNA]</scope>
    <source>
        <strain evidence="2">WF-38-12</strain>
    </source>
</reference>
<dbReference type="InterPro" id="IPR001214">
    <property type="entry name" value="SET_dom"/>
</dbReference>
<dbReference type="OMA" id="ISHMKDE"/>
<dbReference type="Pfam" id="PF00856">
    <property type="entry name" value="SET"/>
    <property type="match status" value="1"/>
</dbReference>
<accession>A0A0U1LKN1</accession>
<sequence length="426" mass="48584">MASFSSPGEEHTSFMQWSLAQGVEINGVEPARFPGRGLGMVASRDIQANEVMVSVPVSVMLSVDTIPRSFIDLFVDHEIPLQGLLAAFLTHGKPEALKKYSLWKATWPTRQDFEDTMPILWPEKLRVSNSSSSSPVDLTTSSITLPPAASGLWNTFRKRPLVQGYKTKHQNQLAQQEKRLQAAWKGVIAVFPDTDWDTFVYYWLIVNTRCFYYVKPGEEPPEDVNEAMTLVPFADYFNHKDDAQCDVEFDGEKYTFQATKSYEKGEEIYMSYGAHPNDLLLIEYGFFLQENESDTLYLDDIIFRDLTTAEKEELIFQQYYGNYQITPESGPCFRTEVAASMKCMSRRAWQNYIQGRGNAAPNSVKVNSIIRGWIEVYLKEASVTIENLEAMLKAETVDSTISKIKVLIDRWNQIKHLCDETVSKLD</sequence>
<dbReference type="PROSITE" id="PS50280">
    <property type="entry name" value="SET"/>
    <property type="match status" value="1"/>
</dbReference>
<feature type="domain" description="SET" evidence="1">
    <location>
        <begin position="26"/>
        <end position="273"/>
    </location>
</feature>
<keyword evidence="3" id="KW-1185">Reference proteome</keyword>
<proteinExistence type="predicted"/>
<dbReference type="InterPro" id="IPR046341">
    <property type="entry name" value="SET_dom_sf"/>
</dbReference>
<dbReference type="SUPFAM" id="SSF82199">
    <property type="entry name" value="SET domain"/>
    <property type="match status" value="1"/>
</dbReference>
<dbReference type="EMBL" id="CVMT01000001">
    <property type="protein sequence ID" value="CRG82956.1"/>
    <property type="molecule type" value="Genomic_DNA"/>
</dbReference>
<dbReference type="CDD" id="cd19177">
    <property type="entry name" value="SET_SETD4"/>
    <property type="match status" value="1"/>
</dbReference>
<dbReference type="Gene3D" id="3.90.1410.10">
    <property type="entry name" value="set domain protein methyltransferase, domain 1"/>
    <property type="match status" value="1"/>
</dbReference>
<organism evidence="2 3">
    <name type="scientific">Talaromyces islandicus</name>
    <name type="common">Penicillium islandicum</name>
    <dbReference type="NCBI Taxonomy" id="28573"/>
    <lineage>
        <taxon>Eukaryota</taxon>
        <taxon>Fungi</taxon>
        <taxon>Dikarya</taxon>
        <taxon>Ascomycota</taxon>
        <taxon>Pezizomycotina</taxon>
        <taxon>Eurotiomycetes</taxon>
        <taxon>Eurotiomycetidae</taxon>
        <taxon>Eurotiales</taxon>
        <taxon>Trichocomaceae</taxon>
        <taxon>Talaromyces</taxon>
        <taxon>Talaromyces sect. Islandici</taxon>
    </lineage>
</organism>
<dbReference type="PANTHER" id="PTHR13271:SF137">
    <property type="entry name" value="SET DOMAIN-CONTAINING PROTEIN"/>
    <property type="match status" value="1"/>
</dbReference>